<proteinExistence type="predicted"/>
<gene>
    <name evidence="2" type="ORF">ABT404_13325</name>
</gene>
<feature type="non-terminal residue" evidence="2">
    <location>
        <position position="87"/>
    </location>
</feature>
<evidence type="ECO:0000313" key="3">
    <source>
        <dbReference type="Proteomes" id="UP001474181"/>
    </source>
</evidence>
<sequence>MALRSRSHETHATSGPGRGPTSDGRTRHRRSPVLAGVRHRPAPADELRRRAELLFGERAVARPPVPGQGPPTAETVTGTGAATGLTA</sequence>
<organism evidence="2 3">
    <name type="scientific">Streptomyces hyaluromycini</name>
    <dbReference type="NCBI Taxonomy" id="1377993"/>
    <lineage>
        <taxon>Bacteria</taxon>
        <taxon>Bacillati</taxon>
        <taxon>Actinomycetota</taxon>
        <taxon>Actinomycetes</taxon>
        <taxon>Kitasatosporales</taxon>
        <taxon>Streptomycetaceae</taxon>
        <taxon>Streptomyces</taxon>
    </lineage>
</organism>
<feature type="compositionally biased region" description="Basic and acidic residues" evidence="1">
    <location>
        <begin position="1"/>
        <end position="11"/>
    </location>
</feature>
<feature type="compositionally biased region" description="Basic residues" evidence="1">
    <location>
        <begin position="26"/>
        <end position="41"/>
    </location>
</feature>
<feature type="compositionally biased region" description="Low complexity" evidence="1">
    <location>
        <begin position="70"/>
        <end position="87"/>
    </location>
</feature>
<name>A0ABV1WUJ0_9ACTN</name>
<feature type="region of interest" description="Disordered" evidence="1">
    <location>
        <begin position="58"/>
        <end position="87"/>
    </location>
</feature>
<keyword evidence="2" id="KW-0238">DNA-binding</keyword>
<keyword evidence="3" id="KW-1185">Reference proteome</keyword>
<comment type="caution">
    <text evidence="2">The sequence shown here is derived from an EMBL/GenBank/DDBJ whole genome shotgun (WGS) entry which is preliminary data.</text>
</comment>
<dbReference type="GO" id="GO:0003677">
    <property type="term" value="F:DNA binding"/>
    <property type="evidence" value="ECO:0007669"/>
    <property type="project" value="UniProtKB-KW"/>
</dbReference>
<evidence type="ECO:0000256" key="1">
    <source>
        <dbReference type="SAM" id="MobiDB-lite"/>
    </source>
</evidence>
<reference evidence="2 3" key="1">
    <citation type="submission" date="2024-06" db="EMBL/GenBank/DDBJ databases">
        <title>The Natural Products Discovery Center: Release of the First 8490 Sequenced Strains for Exploring Actinobacteria Biosynthetic Diversity.</title>
        <authorList>
            <person name="Kalkreuter E."/>
            <person name="Kautsar S.A."/>
            <person name="Yang D."/>
            <person name="Bader C.D."/>
            <person name="Teijaro C.N."/>
            <person name="Fluegel L."/>
            <person name="Davis C.M."/>
            <person name="Simpson J.R."/>
            <person name="Lauterbach L."/>
            <person name="Steele A.D."/>
            <person name="Gui C."/>
            <person name="Meng S."/>
            <person name="Li G."/>
            <person name="Viehrig K."/>
            <person name="Ye F."/>
            <person name="Su P."/>
            <person name="Kiefer A.F."/>
            <person name="Nichols A."/>
            <person name="Cepeda A.J."/>
            <person name="Yan W."/>
            <person name="Fan B."/>
            <person name="Jiang Y."/>
            <person name="Adhikari A."/>
            <person name="Zheng C.-J."/>
            <person name="Schuster L."/>
            <person name="Cowan T.M."/>
            <person name="Smanski M.J."/>
            <person name="Chevrette M.G."/>
            <person name="De Carvalho L.P.S."/>
            <person name="Shen B."/>
        </authorList>
    </citation>
    <scope>NUCLEOTIDE SEQUENCE [LARGE SCALE GENOMIC DNA]</scope>
    <source>
        <strain evidence="2 3">NPDC000234</strain>
    </source>
</reference>
<dbReference type="EMBL" id="JBEPEK010000075">
    <property type="protein sequence ID" value="MER7180438.1"/>
    <property type="molecule type" value="Genomic_DNA"/>
</dbReference>
<dbReference type="Proteomes" id="UP001474181">
    <property type="component" value="Unassembled WGS sequence"/>
</dbReference>
<evidence type="ECO:0000313" key="2">
    <source>
        <dbReference type="EMBL" id="MER7180438.1"/>
    </source>
</evidence>
<accession>A0ABV1WUJ0</accession>
<feature type="region of interest" description="Disordered" evidence="1">
    <location>
        <begin position="1"/>
        <end position="45"/>
    </location>
</feature>
<protein>
    <submittedName>
        <fullName evidence="2">ComEA family DNA-binding protein</fullName>
    </submittedName>
</protein>